<sequence>MNLNKTKRAIPFFLFFLLAENLYAAGSDAAKEISFFLLGTGLLGGLGMFLYGMEMMSD</sequence>
<feature type="transmembrane region" description="Helical" evidence="1">
    <location>
        <begin position="34"/>
        <end position="53"/>
    </location>
</feature>
<feature type="non-terminal residue" evidence="2">
    <location>
        <position position="58"/>
    </location>
</feature>
<evidence type="ECO:0000256" key="1">
    <source>
        <dbReference type="SAM" id="Phobius"/>
    </source>
</evidence>
<evidence type="ECO:0000313" key="2">
    <source>
        <dbReference type="EMBL" id="SVA64377.1"/>
    </source>
</evidence>
<name>A0A381XJN4_9ZZZZ</name>
<protein>
    <submittedName>
        <fullName evidence="2">Uncharacterized protein</fullName>
    </submittedName>
</protein>
<keyword evidence="1" id="KW-0812">Transmembrane</keyword>
<accession>A0A381XJN4</accession>
<dbReference type="AlphaFoldDB" id="A0A381XJN4"/>
<dbReference type="EMBL" id="UINC01015253">
    <property type="protein sequence ID" value="SVA64377.1"/>
    <property type="molecule type" value="Genomic_DNA"/>
</dbReference>
<organism evidence="2">
    <name type="scientific">marine metagenome</name>
    <dbReference type="NCBI Taxonomy" id="408172"/>
    <lineage>
        <taxon>unclassified sequences</taxon>
        <taxon>metagenomes</taxon>
        <taxon>ecological metagenomes</taxon>
    </lineage>
</organism>
<keyword evidence="1" id="KW-0472">Membrane</keyword>
<gene>
    <name evidence="2" type="ORF">METZ01_LOCUS117231</name>
</gene>
<reference evidence="2" key="1">
    <citation type="submission" date="2018-05" db="EMBL/GenBank/DDBJ databases">
        <authorList>
            <person name="Lanie J.A."/>
            <person name="Ng W.-L."/>
            <person name="Kazmierczak K.M."/>
            <person name="Andrzejewski T.M."/>
            <person name="Davidsen T.M."/>
            <person name="Wayne K.J."/>
            <person name="Tettelin H."/>
            <person name="Glass J.I."/>
            <person name="Rusch D."/>
            <person name="Podicherti R."/>
            <person name="Tsui H.-C.T."/>
            <person name="Winkler M.E."/>
        </authorList>
    </citation>
    <scope>NUCLEOTIDE SEQUENCE</scope>
</reference>
<keyword evidence="1" id="KW-1133">Transmembrane helix</keyword>
<proteinExistence type="predicted"/>